<dbReference type="InterPro" id="IPR008207">
    <property type="entry name" value="Sig_transdc_His_kin_Hpt_dom"/>
</dbReference>
<evidence type="ECO:0000259" key="13">
    <source>
        <dbReference type="PROSITE" id="PS50110"/>
    </source>
</evidence>
<keyword evidence="5" id="KW-0547">Nucleotide-binding</keyword>
<dbReference type="Gene3D" id="3.40.50.2300">
    <property type="match status" value="1"/>
</dbReference>
<evidence type="ECO:0000256" key="10">
    <source>
        <dbReference type="PROSITE-ProRule" id="PRU00110"/>
    </source>
</evidence>
<dbReference type="PANTHER" id="PTHR45339">
    <property type="entry name" value="HYBRID SIGNAL TRANSDUCTION HISTIDINE KINASE J"/>
    <property type="match status" value="1"/>
</dbReference>
<evidence type="ECO:0000256" key="5">
    <source>
        <dbReference type="ARBA" id="ARBA00022741"/>
    </source>
</evidence>
<protein>
    <submittedName>
        <fullName evidence="15">CheY-like chemotaxis protein</fullName>
    </submittedName>
</protein>
<evidence type="ECO:0000256" key="11">
    <source>
        <dbReference type="PROSITE-ProRule" id="PRU00169"/>
    </source>
</evidence>
<dbReference type="PROSITE" id="PS50894">
    <property type="entry name" value="HPT"/>
    <property type="match status" value="1"/>
</dbReference>
<dbReference type="InterPro" id="IPR036641">
    <property type="entry name" value="HPT_dom_sf"/>
</dbReference>
<evidence type="ECO:0000313" key="15">
    <source>
        <dbReference type="EMBL" id="TCV87411.1"/>
    </source>
</evidence>
<reference evidence="15 16" key="1">
    <citation type="submission" date="2019-03" db="EMBL/GenBank/DDBJ databases">
        <title>Genomic Encyclopedia of Type Strains, Phase IV (KMG-IV): sequencing the most valuable type-strain genomes for metagenomic binning, comparative biology and taxonomic classification.</title>
        <authorList>
            <person name="Goeker M."/>
        </authorList>
    </citation>
    <scope>NUCLEOTIDE SEQUENCE [LARGE SCALE GENOMIC DNA]</scope>
    <source>
        <strain evidence="15 16">DSM 100309</strain>
    </source>
</reference>
<dbReference type="GO" id="GO:0000160">
    <property type="term" value="P:phosphorelay signal transduction system"/>
    <property type="evidence" value="ECO:0007669"/>
    <property type="project" value="UniProtKB-KW"/>
</dbReference>
<dbReference type="GO" id="GO:0005524">
    <property type="term" value="F:ATP binding"/>
    <property type="evidence" value="ECO:0007669"/>
    <property type="project" value="UniProtKB-KW"/>
</dbReference>
<dbReference type="SUPFAM" id="SSF47226">
    <property type="entry name" value="Histidine-containing phosphotransfer domain, HPT domain"/>
    <property type="match status" value="1"/>
</dbReference>
<organism evidence="15 16">
    <name type="scientific">Sulfurirhabdus autotrophica</name>
    <dbReference type="NCBI Taxonomy" id="1706046"/>
    <lineage>
        <taxon>Bacteria</taxon>
        <taxon>Pseudomonadati</taxon>
        <taxon>Pseudomonadota</taxon>
        <taxon>Betaproteobacteria</taxon>
        <taxon>Nitrosomonadales</taxon>
        <taxon>Sulfuricellaceae</taxon>
        <taxon>Sulfurirhabdus</taxon>
    </lineage>
</organism>
<dbReference type="InterPro" id="IPR011006">
    <property type="entry name" value="CheY-like_superfamily"/>
</dbReference>
<keyword evidence="3 11" id="KW-0597">Phosphoprotein</keyword>
<keyword evidence="8" id="KW-0902">Two-component regulatory system</keyword>
<evidence type="ECO:0000256" key="6">
    <source>
        <dbReference type="ARBA" id="ARBA00022840"/>
    </source>
</evidence>
<evidence type="ECO:0000256" key="12">
    <source>
        <dbReference type="SAM" id="Phobius"/>
    </source>
</evidence>
<dbReference type="PANTHER" id="PTHR45339:SF1">
    <property type="entry name" value="HYBRID SIGNAL TRANSDUCTION HISTIDINE KINASE J"/>
    <property type="match status" value="1"/>
</dbReference>
<accession>A0A4R3Y7C3</accession>
<evidence type="ECO:0000256" key="7">
    <source>
        <dbReference type="ARBA" id="ARBA00022989"/>
    </source>
</evidence>
<evidence type="ECO:0000256" key="3">
    <source>
        <dbReference type="ARBA" id="ARBA00022553"/>
    </source>
</evidence>
<keyword evidence="6" id="KW-0067">ATP-binding</keyword>
<feature type="domain" description="Response regulatory" evidence="13">
    <location>
        <begin position="266"/>
        <end position="383"/>
    </location>
</feature>
<feature type="domain" description="HPt" evidence="14">
    <location>
        <begin position="425"/>
        <end position="518"/>
    </location>
</feature>
<dbReference type="Pfam" id="PF00072">
    <property type="entry name" value="Response_reg"/>
    <property type="match status" value="1"/>
</dbReference>
<evidence type="ECO:0000256" key="2">
    <source>
        <dbReference type="ARBA" id="ARBA00022475"/>
    </source>
</evidence>
<dbReference type="SMART" id="SM00448">
    <property type="entry name" value="REC"/>
    <property type="match status" value="1"/>
</dbReference>
<comment type="subcellular location">
    <subcellularLocation>
        <location evidence="1">Cell membrane</location>
        <topology evidence="1">Multi-pass membrane protein</topology>
    </subcellularLocation>
</comment>
<evidence type="ECO:0000256" key="8">
    <source>
        <dbReference type="ARBA" id="ARBA00023012"/>
    </source>
</evidence>
<comment type="caution">
    <text evidence="15">The sequence shown here is derived from an EMBL/GenBank/DDBJ whole genome shotgun (WGS) entry which is preliminary data.</text>
</comment>
<dbReference type="CDD" id="cd17546">
    <property type="entry name" value="REC_hyHK_CKI1_RcsC-like"/>
    <property type="match status" value="1"/>
</dbReference>
<keyword evidence="16" id="KW-1185">Reference proteome</keyword>
<feature type="transmembrane region" description="Helical" evidence="12">
    <location>
        <begin position="198"/>
        <end position="220"/>
    </location>
</feature>
<keyword evidence="7 12" id="KW-1133">Transmembrane helix</keyword>
<evidence type="ECO:0000259" key="14">
    <source>
        <dbReference type="PROSITE" id="PS50894"/>
    </source>
</evidence>
<dbReference type="Pfam" id="PF01627">
    <property type="entry name" value="Hpt"/>
    <property type="match status" value="1"/>
</dbReference>
<evidence type="ECO:0000313" key="16">
    <source>
        <dbReference type="Proteomes" id="UP000295367"/>
    </source>
</evidence>
<dbReference type="GO" id="GO:0005886">
    <property type="term" value="C:plasma membrane"/>
    <property type="evidence" value="ECO:0007669"/>
    <property type="project" value="UniProtKB-SubCell"/>
</dbReference>
<dbReference type="InterPro" id="IPR001789">
    <property type="entry name" value="Sig_transdc_resp-reg_receiver"/>
</dbReference>
<feature type="modified residue" description="Phosphohistidine" evidence="10">
    <location>
        <position position="464"/>
    </location>
</feature>
<keyword evidence="4 12" id="KW-0812">Transmembrane</keyword>
<keyword evidence="9 12" id="KW-0472">Membrane</keyword>
<dbReference type="Gene3D" id="1.20.120.160">
    <property type="entry name" value="HPT domain"/>
    <property type="match status" value="1"/>
</dbReference>
<evidence type="ECO:0000256" key="1">
    <source>
        <dbReference type="ARBA" id="ARBA00004651"/>
    </source>
</evidence>
<dbReference type="PROSITE" id="PS50110">
    <property type="entry name" value="RESPONSE_REGULATORY"/>
    <property type="match status" value="1"/>
</dbReference>
<evidence type="ECO:0000256" key="4">
    <source>
        <dbReference type="ARBA" id="ARBA00022692"/>
    </source>
</evidence>
<proteinExistence type="predicted"/>
<feature type="modified residue" description="4-aspartylphosphate" evidence="11">
    <location>
        <position position="315"/>
    </location>
</feature>
<name>A0A4R3Y7C3_9PROT</name>
<dbReference type="AlphaFoldDB" id="A0A4R3Y7C3"/>
<dbReference type="GO" id="GO:0004672">
    <property type="term" value="F:protein kinase activity"/>
    <property type="evidence" value="ECO:0007669"/>
    <property type="project" value="UniProtKB-ARBA"/>
</dbReference>
<dbReference type="EMBL" id="SMCO01000005">
    <property type="protein sequence ID" value="TCV87411.1"/>
    <property type="molecule type" value="Genomic_DNA"/>
</dbReference>
<gene>
    <name evidence="15" type="ORF">EDC63_10580</name>
</gene>
<keyword evidence="2" id="KW-1003">Cell membrane</keyword>
<sequence>MAMPTESSLTKAQKHQNLATKLFLFQIPFIALLFLVTIASLGWTTHHFIIEEELTERAIQLAPGLSQFAANLTLSERSEKAVDTQQYGRNITDILYYRYYNAKDLGLLGQYVKETTVRLPALPANQITQLKQSHSEYLLLTTHTIGFVTSIRVLAPVLPHDKIISNTSKLPKKNSEVIGYIEFAMDLAPARKHLFKSILPVAVLLLVILISFVIVSRRYIHNTLICMLQTQVPLQRSEIKDIHVSDQILPDKTAQLNPHKNVFLARILIADDNEINRKLAVILLNHIGANIDQAENGLEAVTACKHNNYDLILMDIQMPVLDGIEATKQIRLLQQGTKKIPIIALTASALHGDKEHYIASGMDDYLAKPLTEISLKGILAKWCPAAFPDLHPVTQTEITTPNNAEMTLGLPVLDPKQGIALAFGQVDTWKTVLEMLLKSLPTLLNDMERSFDAKRLDEMQQYVHKLHGSSSYCGTPALQYASKLLEIACESSNIDDIAAQLAQVKIEMVALANLIELKGIPAE</sequence>
<dbReference type="Proteomes" id="UP000295367">
    <property type="component" value="Unassembled WGS sequence"/>
</dbReference>
<dbReference type="CDD" id="cd00088">
    <property type="entry name" value="HPT"/>
    <property type="match status" value="1"/>
</dbReference>
<feature type="transmembrane region" description="Helical" evidence="12">
    <location>
        <begin position="23"/>
        <end position="43"/>
    </location>
</feature>
<dbReference type="OrthoDB" id="9179585at2"/>
<dbReference type="SUPFAM" id="SSF52172">
    <property type="entry name" value="CheY-like"/>
    <property type="match status" value="1"/>
</dbReference>
<evidence type="ECO:0000256" key="9">
    <source>
        <dbReference type="ARBA" id="ARBA00023136"/>
    </source>
</evidence>